<dbReference type="EMBL" id="MG737753">
    <property type="protein sequence ID" value="AWV83662.1"/>
    <property type="molecule type" value="Genomic_DNA"/>
</dbReference>
<dbReference type="CTD" id="4539"/>
<evidence type="ECO:0000313" key="14">
    <source>
        <dbReference type="EMBL" id="AWV83558.1"/>
    </source>
</evidence>
<evidence type="ECO:0000256" key="1">
    <source>
        <dbReference type="ARBA" id="ARBA00004141"/>
    </source>
</evidence>
<evidence type="ECO:0000256" key="10">
    <source>
        <dbReference type="ARBA" id="ARBA00049551"/>
    </source>
</evidence>
<dbReference type="EMBL" id="MH937621">
    <property type="protein sequence ID" value="QBM08493.1"/>
    <property type="molecule type" value="Genomic_DNA"/>
</dbReference>
<feature type="transmembrane region" description="Helical" evidence="11">
    <location>
        <begin position="57"/>
        <end position="81"/>
    </location>
</feature>
<comment type="subcellular location">
    <subcellularLocation>
        <location evidence="1">Membrane</location>
        <topology evidence="1">Multi-pass membrane protein</topology>
    </subcellularLocation>
</comment>
<evidence type="ECO:0000256" key="4">
    <source>
        <dbReference type="ARBA" id="ARBA00022692"/>
    </source>
</evidence>
<comment type="similarity">
    <text evidence="2">Belongs to the complex I subunit 4L family.</text>
</comment>
<dbReference type="RefSeq" id="YP_009590080.1">
    <property type="nucleotide sequence ID" value="NC_041652.1"/>
</dbReference>
<evidence type="ECO:0000313" key="31">
    <source>
        <dbReference type="EMBL" id="QBM08532.1"/>
    </source>
</evidence>
<dbReference type="EMBL" id="MH937619">
    <property type="protein sequence ID" value="QBM08467.1"/>
    <property type="molecule type" value="Genomic_DNA"/>
</dbReference>
<evidence type="ECO:0000313" key="25">
    <source>
        <dbReference type="EMBL" id="AWV83701.1"/>
    </source>
</evidence>
<evidence type="ECO:0000313" key="17">
    <source>
        <dbReference type="EMBL" id="AWV83597.1"/>
    </source>
</evidence>
<evidence type="ECO:0000256" key="8">
    <source>
        <dbReference type="ARBA" id="ARBA00023136"/>
    </source>
</evidence>
<dbReference type="EMBL" id="MG737750">
    <property type="protein sequence ID" value="AWV83623.1"/>
    <property type="molecule type" value="Genomic_DNA"/>
</dbReference>
<dbReference type="EMBL" id="MH937623">
    <property type="protein sequence ID" value="QBM08519.1"/>
    <property type="molecule type" value="Genomic_DNA"/>
</dbReference>
<keyword evidence="4 11" id="KW-0812">Transmembrane</keyword>
<dbReference type="EMBL" id="MH937622">
    <property type="protein sequence ID" value="QBM08506.1"/>
    <property type="molecule type" value="Genomic_DNA"/>
</dbReference>
<keyword evidence="6 11" id="KW-1133">Transmembrane helix</keyword>
<dbReference type="EMBL" id="MH937620">
    <property type="protein sequence ID" value="QBM08480.1"/>
    <property type="molecule type" value="Genomic_DNA"/>
</dbReference>
<dbReference type="GO" id="GO:0008137">
    <property type="term" value="F:NADH dehydrogenase (ubiquinone) activity"/>
    <property type="evidence" value="ECO:0007669"/>
    <property type="project" value="UniProtKB-EC"/>
</dbReference>
<dbReference type="EMBL" id="MG737747">
    <property type="protein sequence ID" value="AWV83584.1"/>
    <property type="molecule type" value="Genomic_DNA"/>
</dbReference>
<proteinExistence type="inferred from homology"/>
<evidence type="ECO:0000313" key="19">
    <source>
        <dbReference type="EMBL" id="AWV83623.1"/>
    </source>
</evidence>
<dbReference type="AlphaFoldDB" id="A0A088DQN0"/>
<dbReference type="EMBL" id="MG737751">
    <property type="protein sequence ID" value="AWV83636.1"/>
    <property type="molecule type" value="Genomic_DNA"/>
</dbReference>
<reference evidence="12" key="1">
    <citation type="submission" date="2014-05" db="EMBL/GenBank/DDBJ databases">
        <title>Non-adaptive lineage splitting in a bacterial symbiont results in two genomes with the functionality of one.</title>
        <authorList>
            <person name="Van Leuven J.T."/>
            <person name="Meister R."/>
            <person name="Simon C."/>
            <person name="McCutcheon J.P."/>
        </authorList>
    </citation>
    <scope>NUCLEOTIDE SEQUENCE</scope>
</reference>
<reference evidence="26" key="3">
    <citation type="journal article" date="2019" name="Mol. Biol. Evol.">
        <title>Mitochondrial genomics reveals shared phylogeographic patterns and demographic history among three periodical cicada species groups.</title>
        <authorList>
            <person name="Du Z."/>
            <person name="Hasegawa H."/>
            <person name="Cooley J.R."/>
            <person name="Simon C."/>
            <person name="Yoshimura J."/>
            <person name="Cai W."/>
            <person name="Sota T."/>
            <person name="Li H."/>
        </authorList>
    </citation>
    <scope>NUCLEOTIDE SEQUENCE</scope>
    <source>
        <strain evidence="26">MT39</strain>
        <strain evidence="27">MT40</strain>
        <strain evidence="28">MT41</strain>
        <strain evidence="29">MT42</strain>
        <strain evidence="30">MT43</strain>
        <strain evidence="31">MT44</strain>
        <strain evidence="32">MT45</strain>
        <strain evidence="33">MT46</strain>
        <strain evidence="34">MT47</strain>
        <strain evidence="35">MT48</strain>
    </source>
</reference>
<organism evidence="12">
    <name type="scientific">Magicicada tredecim</name>
    <name type="common">thirteen-year cicada</name>
    <dbReference type="NCBI Taxonomy" id="52805"/>
    <lineage>
        <taxon>Eukaryota</taxon>
        <taxon>Metazoa</taxon>
        <taxon>Ecdysozoa</taxon>
        <taxon>Arthropoda</taxon>
        <taxon>Hexapoda</taxon>
        <taxon>Insecta</taxon>
        <taxon>Pterygota</taxon>
        <taxon>Neoptera</taxon>
        <taxon>Paraneoptera</taxon>
        <taxon>Hemiptera</taxon>
        <taxon>Auchenorrhyncha</taxon>
        <taxon>Cicadoidea</taxon>
        <taxon>Cicadidae</taxon>
        <taxon>Cicadettinae</taxon>
        <taxon>Lamotialnini</taxon>
        <taxon>Magicicada</taxon>
        <taxon>decim group</taxon>
    </lineage>
</organism>
<dbReference type="EMBL" id="MG737744">
    <property type="protein sequence ID" value="AWV83545.1"/>
    <property type="molecule type" value="Genomic_DNA"/>
</dbReference>
<evidence type="ECO:0000313" key="23">
    <source>
        <dbReference type="EMBL" id="AWV83675.1"/>
    </source>
</evidence>
<dbReference type="InterPro" id="IPR039428">
    <property type="entry name" value="NUOK/Mnh_C1-like"/>
</dbReference>
<evidence type="ECO:0000313" key="34">
    <source>
        <dbReference type="EMBL" id="QBM08571.1"/>
    </source>
</evidence>
<evidence type="ECO:0000313" key="12">
    <source>
        <dbReference type="EMBL" id="AIM19532.1"/>
    </source>
</evidence>
<name>A0A088DQN0_9HEMI</name>
<evidence type="ECO:0000313" key="28">
    <source>
        <dbReference type="EMBL" id="QBM08493.1"/>
    </source>
</evidence>
<dbReference type="EMBL" id="MG737755">
    <property type="protein sequence ID" value="AWV83688.1"/>
    <property type="molecule type" value="Genomic_DNA"/>
</dbReference>
<dbReference type="EMBL" id="MH937625">
    <property type="protein sequence ID" value="QBM08545.1"/>
    <property type="molecule type" value="Genomic_DNA"/>
</dbReference>
<geneLocation type="mitochondrion" evidence="12"/>
<evidence type="ECO:0000313" key="13">
    <source>
        <dbReference type="EMBL" id="AWV83545.1"/>
    </source>
</evidence>
<evidence type="ECO:0000313" key="24">
    <source>
        <dbReference type="EMBL" id="AWV83688.1"/>
    </source>
</evidence>
<evidence type="ECO:0000313" key="27">
    <source>
        <dbReference type="EMBL" id="QBM08480.1"/>
    </source>
</evidence>
<evidence type="ECO:0000256" key="7">
    <source>
        <dbReference type="ARBA" id="ARBA00023027"/>
    </source>
</evidence>
<reference evidence="13" key="2">
    <citation type="journal article" date="2018" name="J. Hered.">
        <title>One hundred mitochondrial genomes of cicadas.</title>
        <authorList>
            <person name="Lukasik P."/>
            <person name="Chong R.A."/>
            <person name="Nazario K."/>
            <person name="Matsuura Y."/>
            <person name="Bublitz D."/>
            <person name="Campbell M.A."/>
            <person name="Meyer M."/>
            <person name="Van Leuven J.T."/>
            <person name="Pessacq P."/>
            <person name="Veloso C."/>
            <person name="Simon C."/>
            <person name="McCutcheon J.P."/>
        </authorList>
    </citation>
    <scope>NUCLEOTIDE SEQUENCE</scope>
    <source>
        <strain evidence="13">MAGTRE01</strain>
        <strain evidence="14">MAGTRE02</strain>
        <strain evidence="15">MAGTRE03</strain>
        <strain evidence="16">MAGTRE04</strain>
        <strain evidence="17">MAGTRE05</strain>
        <strain evidence="18">MAGTRE06</strain>
        <strain evidence="19">MAGTRE07</strain>
        <strain evidence="20">MAGTRE08</strain>
        <strain evidence="21">MAGTRE09</strain>
        <strain evidence="22">MAGTRE10</strain>
        <strain evidence="23">MAGTRE11</strain>
        <strain evidence="24">MAGTRE12</strain>
        <strain evidence="25">MAGTRE13</strain>
        <tissue evidence="13">Bacteriome</tissue>
    </source>
</reference>
<dbReference type="EMBL" id="MH937624">
    <property type="protein sequence ID" value="QBM08532.1"/>
    <property type="molecule type" value="Genomic_DNA"/>
</dbReference>
<evidence type="ECO:0000256" key="3">
    <source>
        <dbReference type="ARBA" id="ARBA00016612"/>
    </source>
</evidence>
<evidence type="ECO:0000313" key="35">
    <source>
        <dbReference type="EMBL" id="QBM08584.1"/>
    </source>
</evidence>
<feature type="transmembrane region" description="Helical" evidence="11">
    <location>
        <begin position="30"/>
        <end position="51"/>
    </location>
</feature>
<evidence type="ECO:0000256" key="5">
    <source>
        <dbReference type="ARBA" id="ARBA00022967"/>
    </source>
</evidence>
<evidence type="ECO:0000313" key="33">
    <source>
        <dbReference type="EMBL" id="QBM08558.1"/>
    </source>
</evidence>
<evidence type="ECO:0000256" key="2">
    <source>
        <dbReference type="ARBA" id="ARBA00010519"/>
    </source>
</evidence>
<dbReference type="EMBL" id="MG737749">
    <property type="protein sequence ID" value="AWV83610.1"/>
    <property type="molecule type" value="Genomic_DNA"/>
</dbReference>
<dbReference type="GeneID" id="39722198"/>
<evidence type="ECO:0000313" key="16">
    <source>
        <dbReference type="EMBL" id="AWV83584.1"/>
    </source>
</evidence>
<keyword evidence="7" id="KW-0520">NAD</keyword>
<dbReference type="EMBL" id="KM000130">
    <property type="protein sequence ID" value="AIM19532.1"/>
    <property type="molecule type" value="Genomic_DNA"/>
</dbReference>
<evidence type="ECO:0000313" key="18">
    <source>
        <dbReference type="EMBL" id="AWV83610.1"/>
    </source>
</evidence>
<evidence type="ECO:0000313" key="22">
    <source>
        <dbReference type="EMBL" id="AWV83662.1"/>
    </source>
</evidence>
<evidence type="ECO:0000256" key="11">
    <source>
        <dbReference type="SAM" id="Phobius"/>
    </source>
</evidence>
<keyword evidence="12" id="KW-0496">Mitochondrion</keyword>
<dbReference type="Pfam" id="PF00420">
    <property type="entry name" value="Oxidored_q2"/>
    <property type="match status" value="1"/>
</dbReference>
<evidence type="ECO:0000313" key="29">
    <source>
        <dbReference type="EMBL" id="QBM08506.1"/>
    </source>
</evidence>
<dbReference type="EMBL" id="MG737754">
    <property type="protein sequence ID" value="AWV83675.1"/>
    <property type="molecule type" value="Genomic_DNA"/>
</dbReference>
<dbReference type="EMBL" id="MH937626">
    <property type="protein sequence ID" value="QBM08558.1"/>
    <property type="molecule type" value="Genomic_DNA"/>
</dbReference>
<comment type="catalytic activity">
    <reaction evidence="10">
        <text>a ubiquinone + NADH + 5 H(+)(in) = a ubiquinol + NAD(+) + 4 H(+)(out)</text>
        <dbReference type="Rhea" id="RHEA:29091"/>
        <dbReference type="Rhea" id="RHEA-COMP:9565"/>
        <dbReference type="Rhea" id="RHEA-COMP:9566"/>
        <dbReference type="ChEBI" id="CHEBI:15378"/>
        <dbReference type="ChEBI" id="CHEBI:16389"/>
        <dbReference type="ChEBI" id="CHEBI:17976"/>
        <dbReference type="ChEBI" id="CHEBI:57540"/>
        <dbReference type="ChEBI" id="CHEBI:57945"/>
        <dbReference type="EC" id="7.1.1.2"/>
    </reaction>
</comment>
<dbReference type="EMBL" id="MG737745">
    <property type="protein sequence ID" value="AWV83558.1"/>
    <property type="molecule type" value="Genomic_DNA"/>
</dbReference>
<evidence type="ECO:0000313" key="30">
    <source>
        <dbReference type="EMBL" id="QBM08519.1"/>
    </source>
</evidence>
<dbReference type="EMBL" id="MG737748">
    <property type="protein sequence ID" value="AWV83597.1"/>
    <property type="molecule type" value="Genomic_DNA"/>
</dbReference>
<dbReference type="EMBL" id="MH937627">
    <property type="protein sequence ID" value="QBM08571.1"/>
    <property type="molecule type" value="Genomic_DNA"/>
</dbReference>
<evidence type="ECO:0000256" key="9">
    <source>
        <dbReference type="ARBA" id="ARBA00031586"/>
    </source>
</evidence>
<feature type="transmembrane region" description="Helical" evidence="11">
    <location>
        <begin position="6"/>
        <end position="23"/>
    </location>
</feature>
<gene>
    <name evidence="12" type="primary">ND4L</name>
    <name evidence="13" type="synonym">nad4l</name>
    <name evidence="12" type="ORF">MAGTREmt_025</name>
</gene>
<dbReference type="EMBL" id="MG737756">
    <property type="protein sequence ID" value="AWV83701.1"/>
    <property type="molecule type" value="Genomic_DNA"/>
</dbReference>
<dbReference type="EMBL" id="MH937628">
    <property type="protein sequence ID" value="QBM08584.1"/>
    <property type="molecule type" value="Genomic_DNA"/>
</dbReference>
<dbReference type="GO" id="GO:0016020">
    <property type="term" value="C:membrane"/>
    <property type="evidence" value="ECO:0007669"/>
    <property type="project" value="UniProtKB-SubCell"/>
</dbReference>
<accession>A0A088DQN0</accession>
<evidence type="ECO:0000256" key="6">
    <source>
        <dbReference type="ARBA" id="ARBA00022989"/>
    </source>
</evidence>
<sequence length="97" mass="10862">MNLSLSLLYLIMFVSGTASLCLNRKHVMMSLLSLELMILSLFCMFSVFLSIELNDMYMLMILLTFSVCEGVVGLSSLINLIRSHGNDQLLSMSLKTC</sequence>
<evidence type="ECO:0000313" key="26">
    <source>
        <dbReference type="EMBL" id="QBM08467.1"/>
    </source>
</evidence>
<evidence type="ECO:0000313" key="20">
    <source>
        <dbReference type="EMBL" id="AWV83636.1"/>
    </source>
</evidence>
<evidence type="ECO:0000313" key="32">
    <source>
        <dbReference type="EMBL" id="QBM08545.1"/>
    </source>
</evidence>
<evidence type="ECO:0000313" key="15">
    <source>
        <dbReference type="EMBL" id="AWV83571.1"/>
    </source>
</evidence>
<dbReference type="EMBL" id="MG737752">
    <property type="protein sequence ID" value="AWV83649.1"/>
    <property type="molecule type" value="Genomic_DNA"/>
</dbReference>
<dbReference type="Gene3D" id="1.10.287.3510">
    <property type="match status" value="1"/>
</dbReference>
<protein>
    <recommendedName>
        <fullName evidence="3">NADH-ubiquinone oxidoreductase chain 4L</fullName>
    </recommendedName>
    <alternativeName>
        <fullName evidence="9">NADH dehydrogenase subunit 4L</fullName>
    </alternativeName>
</protein>
<keyword evidence="5" id="KW-1278">Translocase</keyword>
<evidence type="ECO:0000313" key="21">
    <source>
        <dbReference type="EMBL" id="AWV83649.1"/>
    </source>
</evidence>
<keyword evidence="8 11" id="KW-0472">Membrane</keyword>
<dbReference type="EMBL" id="MG737746">
    <property type="protein sequence ID" value="AWV83571.1"/>
    <property type="molecule type" value="Genomic_DNA"/>
</dbReference>